<dbReference type="Proteomes" id="UP000282106">
    <property type="component" value="Unassembled WGS sequence"/>
</dbReference>
<dbReference type="SUPFAM" id="SSF46785">
    <property type="entry name" value="Winged helix' DNA-binding domain"/>
    <property type="match status" value="1"/>
</dbReference>
<keyword evidence="7" id="KW-1185">Reference proteome</keyword>
<dbReference type="NCBIfam" id="NF009327">
    <property type="entry name" value="PRK12684.1"/>
    <property type="match status" value="1"/>
</dbReference>
<evidence type="ECO:0000259" key="5">
    <source>
        <dbReference type="PROSITE" id="PS50931"/>
    </source>
</evidence>
<dbReference type="RefSeq" id="WP_123210486.1">
    <property type="nucleotide sequence ID" value="NZ_RJVO01000001.1"/>
</dbReference>
<keyword evidence="4" id="KW-0804">Transcription</keyword>
<proteinExistence type="inferred from homology"/>
<keyword evidence="3" id="KW-0238">DNA-binding</keyword>
<evidence type="ECO:0000256" key="2">
    <source>
        <dbReference type="ARBA" id="ARBA00023015"/>
    </source>
</evidence>
<keyword evidence="2" id="KW-0805">Transcription regulation</keyword>
<dbReference type="FunCoup" id="A0A3N0VLP0">
    <property type="interactions" value="101"/>
</dbReference>
<dbReference type="InterPro" id="IPR036390">
    <property type="entry name" value="WH_DNA-bd_sf"/>
</dbReference>
<dbReference type="EMBL" id="RJVO01000001">
    <property type="protein sequence ID" value="ROH93631.1"/>
    <property type="molecule type" value="Genomic_DNA"/>
</dbReference>
<dbReference type="FunFam" id="1.10.10.10:FF:000001">
    <property type="entry name" value="LysR family transcriptional regulator"/>
    <property type="match status" value="1"/>
</dbReference>
<dbReference type="InterPro" id="IPR037423">
    <property type="entry name" value="CysB_PBP2"/>
</dbReference>
<dbReference type="GO" id="GO:0003700">
    <property type="term" value="F:DNA-binding transcription factor activity"/>
    <property type="evidence" value="ECO:0007669"/>
    <property type="project" value="InterPro"/>
</dbReference>
<dbReference type="CDD" id="cd08413">
    <property type="entry name" value="PBP2_CysB_like"/>
    <property type="match status" value="1"/>
</dbReference>
<dbReference type="InterPro" id="IPR000847">
    <property type="entry name" value="LysR_HTH_N"/>
</dbReference>
<comment type="caution">
    <text evidence="6">The sequence shown here is derived from an EMBL/GenBank/DDBJ whole genome shotgun (WGS) entry which is preliminary data.</text>
</comment>
<dbReference type="Pfam" id="PF00126">
    <property type="entry name" value="HTH_1"/>
    <property type="match status" value="1"/>
</dbReference>
<gene>
    <name evidence="6" type="primary">cysB</name>
    <name evidence="6" type="ORF">ED208_03670</name>
</gene>
<dbReference type="InParanoid" id="A0A3N0VLP0"/>
<dbReference type="NCBIfam" id="NF009326">
    <property type="entry name" value="PRK12681.1"/>
    <property type="match status" value="1"/>
</dbReference>
<protein>
    <submittedName>
        <fullName evidence="6">HTH-type transcriptional regulator CysB</fullName>
    </submittedName>
</protein>
<dbReference type="InterPro" id="IPR036388">
    <property type="entry name" value="WH-like_DNA-bd_sf"/>
</dbReference>
<accession>A0A3N0VLP0</accession>
<dbReference type="PROSITE" id="PS50931">
    <property type="entry name" value="HTH_LYSR"/>
    <property type="match status" value="1"/>
</dbReference>
<evidence type="ECO:0000313" key="6">
    <source>
        <dbReference type="EMBL" id="ROH93631.1"/>
    </source>
</evidence>
<evidence type="ECO:0000313" key="7">
    <source>
        <dbReference type="Proteomes" id="UP000282106"/>
    </source>
</evidence>
<dbReference type="PRINTS" id="PR00039">
    <property type="entry name" value="HTHLYSR"/>
</dbReference>
<evidence type="ECO:0000256" key="4">
    <source>
        <dbReference type="ARBA" id="ARBA00023163"/>
    </source>
</evidence>
<evidence type="ECO:0000256" key="3">
    <source>
        <dbReference type="ARBA" id="ARBA00023125"/>
    </source>
</evidence>
<organism evidence="6 7">
    <name type="scientific">Stagnimonas aquatica</name>
    <dbReference type="NCBI Taxonomy" id="2689987"/>
    <lineage>
        <taxon>Bacteria</taxon>
        <taxon>Pseudomonadati</taxon>
        <taxon>Pseudomonadota</taxon>
        <taxon>Gammaproteobacteria</taxon>
        <taxon>Nevskiales</taxon>
        <taxon>Nevskiaceae</taxon>
        <taxon>Stagnimonas</taxon>
    </lineage>
</organism>
<dbReference type="Gene3D" id="1.10.10.10">
    <property type="entry name" value="Winged helix-like DNA-binding domain superfamily/Winged helix DNA-binding domain"/>
    <property type="match status" value="1"/>
</dbReference>
<dbReference type="GO" id="GO:0000976">
    <property type="term" value="F:transcription cis-regulatory region binding"/>
    <property type="evidence" value="ECO:0007669"/>
    <property type="project" value="TreeGrafter"/>
</dbReference>
<dbReference type="GO" id="GO:0019344">
    <property type="term" value="P:cysteine biosynthetic process"/>
    <property type="evidence" value="ECO:0007669"/>
    <property type="project" value="TreeGrafter"/>
</dbReference>
<reference evidence="6 7" key="1">
    <citation type="submission" date="2018-10" db="EMBL/GenBank/DDBJ databases">
        <authorList>
            <person name="Chen W.-M."/>
        </authorList>
    </citation>
    <scope>NUCLEOTIDE SEQUENCE [LARGE SCALE GENOMIC DNA]</scope>
    <source>
        <strain evidence="6 7">THS-13</strain>
    </source>
</reference>
<dbReference type="PANTHER" id="PTHR30126">
    <property type="entry name" value="HTH-TYPE TRANSCRIPTIONAL REGULATOR"/>
    <property type="match status" value="1"/>
</dbReference>
<dbReference type="Gene3D" id="3.40.190.10">
    <property type="entry name" value="Periplasmic binding protein-like II"/>
    <property type="match status" value="2"/>
</dbReference>
<dbReference type="PANTHER" id="PTHR30126:SF6">
    <property type="entry name" value="HTH-TYPE TRANSCRIPTIONAL REGULATOR CYSB-RELATED"/>
    <property type="match status" value="1"/>
</dbReference>
<dbReference type="SUPFAM" id="SSF53850">
    <property type="entry name" value="Periplasmic binding protein-like II"/>
    <property type="match status" value="1"/>
</dbReference>
<dbReference type="InterPro" id="IPR005119">
    <property type="entry name" value="LysR_subst-bd"/>
</dbReference>
<sequence length="326" mass="36257">MKIRQLRYIDEVVRRGLNVTAAAEALYTSQPGVSKQIRLLEEELGLDIFQRHGKHLAQVTPAGQRILDYTARLLAEADNITKVAGEFRDANRGDLAIATTHTQARYALPKVIQAFKQRYPLVSLYMHQGAPPQVAHMAAEGQADFAIATEAIEHQHRLVMLPCYRWNRCALVKRDHPLAASSRLDLRALAQHPLITYTQGFTGRAKLDQAFASQGLHPNVLLTAVDADVIKTYVRLDLGVGIVASIAYDASDDADLVALPVDHLFEPSTTHIGFRRGMFLRGYMTEFIGLFAPHLDRSLIEEIDAIADPELRRLRTATLIPSVPTI</sequence>
<comment type="similarity">
    <text evidence="1">Belongs to the LysR transcriptional regulatory family.</text>
</comment>
<evidence type="ECO:0000256" key="1">
    <source>
        <dbReference type="ARBA" id="ARBA00009437"/>
    </source>
</evidence>
<feature type="domain" description="HTH lysR-type" evidence="5">
    <location>
        <begin position="1"/>
        <end position="59"/>
    </location>
</feature>
<name>A0A3N0VLP0_9GAMM</name>
<dbReference type="Pfam" id="PF03466">
    <property type="entry name" value="LysR_substrate"/>
    <property type="match status" value="1"/>
</dbReference>
<dbReference type="AlphaFoldDB" id="A0A3N0VLP0"/>